<dbReference type="PROSITE" id="PS51805">
    <property type="entry name" value="EPHD"/>
    <property type="match status" value="1"/>
</dbReference>
<keyword evidence="3" id="KW-0862">Zinc</keyword>
<dbReference type="PANTHER" id="PTHR13793:SF158">
    <property type="entry name" value="PHD-TYPE DOMAIN-CONTAINING PROTEIN"/>
    <property type="match status" value="1"/>
</dbReference>
<sequence>MAEDERASFFKYAATRAPGKRQIKPTALLELVVTGGDDDEDEDFKIDKKTSETGSDESSDESSSDSGSDDNDSDSNLDDSKSEDFDQSELDDLRKDIVNTESASEKLVCSVCLNLRDLVKNEEVIQCDKCGLCVHEACYGTDLGDDSASTHSTSSTEPWFCEPCLFGLIEPPYCELCPNRFGAFKRTDIGGQWVHLVCALYTPGCTFGDAEKLTAISTMEIDYSKNYGRKACSGCSSRLEARVGIATECDAAMCKQFFHPTCAQRLGLLISSEEVIAGPSEETVYIHCKKHSQEEIIRKKRLAYARFHRYEEKRMIGLKRKKLTEREERFRKRNLERLTKTHKQLEGVTICWPGAQFDENEIKQRRIRPLQTSMRIVEGLAEKTEDNYGISREDFEKEFFKVRGETLPFLPPAFSPEFVSYFHNRERNVLSNEQKRLEALNEQNKTLREQMNQLEENALKSDDDEKKLDASLKKFQQFYDALVKLGVKKLTNPFVSLIKERKSGGKKQKKTSTSAKGSNPASPIHSPQPFKKANLHECKECKKQIDQHLLIECDQCHAFYHIRCLDPPLEKMPKKTNFDWHCSDCISDDEDEEEREESEQSDEDAPRKLKLRQRSDANKAQKLQEALDQRRAYRSAMQNARQKPKTNGDSPKKTKKKAAKSSNFPAKRPRSQSNASSTPISPSSRSTSKASKRSPDKKNTQRKSPRLSSPSSKKKKLGIHENVLKGRQVYVADNGLPSYYDSDVSEEFCLLD</sequence>
<dbReference type="SMART" id="SM00249">
    <property type="entry name" value="PHD"/>
    <property type="match status" value="3"/>
</dbReference>
<feature type="coiled-coil region" evidence="5">
    <location>
        <begin position="423"/>
        <end position="464"/>
    </location>
</feature>
<evidence type="ECO:0000256" key="2">
    <source>
        <dbReference type="ARBA" id="ARBA00022771"/>
    </source>
</evidence>
<dbReference type="InterPro" id="IPR050701">
    <property type="entry name" value="Histone_Mod_Regulator"/>
</dbReference>
<keyword evidence="2 4" id="KW-0863">Zinc-finger</keyword>
<evidence type="ECO:0000256" key="3">
    <source>
        <dbReference type="ARBA" id="ARBA00022833"/>
    </source>
</evidence>
<feature type="domain" description="PHD-type" evidence="7">
    <location>
        <begin position="535"/>
        <end position="588"/>
    </location>
</feature>
<proteinExistence type="predicted"/>
<dbReference type="InterPro" id="IPR034732">
    <property type="entry name" value="EPHD"/>
</dbReference>
<dbReference type="AlphaFoldDB" id="A0AAF3FDP2"/>
<organism evidence="9 10">
    <name type="scientific">Mesorhabditis belari</name>
    <dbReference type="NCBI Taxonomy" id="2138241"/>
    <lineage>
        <taxon>Eukaryota</taxon>
        <taxon>Metazoa</taxon>
        <taxon>Ecdysozoa</taxon>
        <taxon>Nematoda</taxon>
        <taxon>Chromadorea</taxon>
        <taxon>Rhabditida</taxon>
        <taxon>Rhabditina</taxon>
        <taxon>Rhabditomorpha</taxon>
        <taxon>Rhabditoidea</taxon>
        <taxon>Rhabditidae</taxon>
        <taxon>Mesorhabditinae</taxon>
        <taxon>Mesorhabditis</taxon>
    </lineage>
</organism>
<dbReference type="Pfam" id="PF00628">
    <property type="entry name" value="PHD"/>
    <property type="match status" value="2"/>
</dbReference>
<dbReference type="PANTHER" id="PTHR13793">
    <property type="entry name" value="PHD FINGER PROTEINS"/>
    <property type="match status" value="1"/>
</dbReference>
<feature type="compositionally biased region" description="Acidic residues" evidence="6">
    <location>
        <begin position="591"/>
        <end position="603"/>
    </location>
</feature>
<dbReference type="Proteomes" id="UP000887575">
    <property type="component" value="Unassembled WGS sequence"/>
</dbReference>
<name>A0AAF3FDP2_9BILA</name>
<evidence type="ECO:0000256" key="5">
    <source>
        <dbReference type="SAM" id="Coils"/>
    </source>
</evidence>
<evidence type="ECO:0000313" key="9">
    <source>
        <dbReference type="Proteomes" id="UP000887575"/>
    </source>
</evidence>
<dbReference type="Gene3D" id="3.30.40.10">
    <property type="entry name" value="Zinc/RING finger domain, C3HC4 (zinc finger)"/>
    <property type="match status" value="2"/>
</dbReference>
<dbReference type="InterPro" id="IPR019787">
    <property type="entry name" value="Znf_PHD-finger"/>
</dbReference>
<evidence type="ECO:0000313" key="10">
    <source>
        <dbReference type="WBParaSite" id="MBELARI_LOCUS4941"/>
    </source>
</evidence>
<keyword evidence="5" id="KW-0175">Coiled coil</keyword>
<feature type="region of interest" description="Disordered" evidence="6">
    <location>
        <begin position="1"/>
        <end position="88"/>
    </location>
</feature>
<feature type="domain" description="PHD-type" evidence="8">
    <location>
        <begin position="171"/>
        <end position="292"/>
    </location>
</feature>
<dbReference type="InterPro" id="IPR019786">
    <property type="entry name" value="Zinc_finger_PHD-type_CS"/>
</dbReference>
<feature type="domain" description="PHD-type" evidence="7">
    <location>
        <begin position="106"/>
        <end position="167"/>
    </location>
</feature>
<evidence type="ECO:0000256" key="1">
    <source>
        <dbReference type="ARBA" id="ARBA00022723"/>
    </source>
</evidence>
<evidence type="ECO:0000259" key="8">
    <source>
        <dbReference type="PROSITE" id="PS51805"/>
    </source>
</evidence>
<dbReference type="SUPFAM" id="SSF57903">
    <property type="entry name" value="FYVE/PHD zinc finger"/>
    <property type="match status" value="2"/>
</dbReference>
<dbReference type="PROSITE" id="PS01359">
    <property type="entry name" value="ZF_PHD_1"/>
    <property type="match status" value="2"/>
</dbReference>
<feature type="region of interest" description="Disordered" evidence="6">
    <location>
        <begin position="591"/>
        <end position="722"/>
    </location>
</feature>
<evidence type="ECO:0000259" key="7">
    <source>
        <dbReference type="PROSITE" id="PS50016"/>
    </source>
</evidence>
<dbReference type="Pfam" id="PF13832">
    <property type="entry name" value="zf-HC5HC2H_2"/>
    <property type="match status" value="1"/>
</dbReference>
<keyword evidence="9" id="KW-1185">Reference proteome</keyword>
<dbReference type="InterPro" id="IPR011011">
    <property type="entry name" value="Znf_FYVE_PHD"/>
</dbReference>
<feature type="compositionally biased region" description="Low complexity" evidence="6">
    <location>
        <begin position="671"/>
        <end position="689"/>
    </location>
</feature>
<dbReference type="InterPro" id="IPR013083">
    <property type="entry name" value="Znf_RING/FYVE/PHD"/>
</dbReference>
<evidence type="ECO:0000256" key="6">
    <source>
        <dbReference type="SAM" id="MobiDB-lite"/>
    </source>
</evidence>
<dbReference type="Gene3D" id="2.30.30.1150">
    <property type="match status" value="1"/>
</dbReference>
<reference evidence="10" key="1">
    <citation type="submission" date="2024-02" db="UniProtKB">
        <authorList>
            <consortium name="WormBaseParasite"/>
        </authorList>
    </citation>
    <scope>IDENTIFICATION</scope>
</reference>
<dbReference type="GO" id="GO:0006357">
    <property type="term" value="P:regulation of transcription by RNA polymerase II"/>
    <property type="evidence" value="ECO:0007669"/>
    <property type="project" value="TreeGrafter"/>
</dbReference>
<evidence type="ECO:0008006" key="11">
    <source>
        <dbReference type="Google" id="ProtNLM"/>
    </source>
</evidence>
<feature type="compositionally biased region" description="Polar residues" evidence="6">
    <location>
        <begin position="636"/>
        <end position="649"/>
    </location>
</feature>
<feature type="region of interest" description="Disordered" evidence="6">
    <location>
        <begin position="501"/>
        <end position="530"/>
    </location>
</feature>
<dbReference type="InterPro" id="IPR001965">
    <property type="entry name" value="Znf_PHD"/>
</dbReference>
<dbReference type="WBParaSite" id="MBELARI_LOCUS4941">
    <property type="protein sequence ID" value="MBELARI_LOCUS4941"/>
    <property type="gene ID" value="MBELARI_LOCUS4941"/>
</dbReference>
<dbReference type="PROSITE" id="PS50016">
    <property type="entry name" value="ZF_PHD_2"/>
    <property type="match status" value="2"/>
</dbReference>
<accession>A0AAF3FDP2</accession>
<keyword evidence="1" id="KW-0479">Metal-binding</keyword>
<evidence type="ECO:0000256" key="4">
    <source>
        <dbReference type="PROSITE-ProRule" id="PRU00146"/>
    </source>
</evidence>
<feature type="compositionally biased region" description="Acidic residues" evidence="6">
    <location>
        <begin position="54"/>
        <end position="77"/>
    </location>
</feature>
<dbReference type="GO" id="GO:0008270">
    <property type="term" value="F:zinc ion binding"/>
    <property type="evidence" value="ECO:0007669"/>
    <property type="project" value="UniProtKB-KW"/>
</dbReference>
<protein>
    <recommendedName>
        <fullName evidence="11">PHD finger protein 14</fullName>
    </recommendedName>
</protein>